<evidence type="ECO:0000256" key="2">
    <source>
        <dbReference type="ARBA" id="ARBA00023125"/>
    </source>
</evidence>
<sequence length="140" mass="15017">MSSQVRTMAASEKEGSSSIASFRARTGFDALTKECAMGREKRPLPHAGLAARCAEGRVEGRCYADVCAEGAELSLRLTPREREVASLLGSGLKGPAVARALGISYNTFKTHMRHIYSKCDRCGVVLERDAVGSARVKLKG</sequence>
<dbReference type="AlphaFoldDB" id="A0A2K2U1R2"/>
<name>A0A2K2U1R2_9ACTN</name>
<dbReference type="Pfam" id="PF00196">
    <property type="entry name" value="GerE"/>
    <property type="match status" value="1"/>
</dbReference>
<dbReference type="PRINTS" id="PR00038">
    <property type="entry name" value="HTHLUXR"/>
</dbReference>
<keyword evidence="1" id="KW-0805">Transcription regulation</keyword>
<organism evidence="5 6">
    <name type="scientific">Rubneribacter badeniensis</name>
    <dbReference type="NCBI Taxonomy" id="2070688"/>
    <lineage>
        <taxon>Bacteria</taxon>
        <taxon>Bacillati</taxon>
        <taxon>Actinomycetota</taxon>
        <taxon>Coriobacteriia</taxon>
        <taxon>Eggerthellales</taxon>
        <taxon>Eggerthellaceae</taxon>
        <taxon>Rubneribacter</taxon>
    </lineage>
</organism>
<dbReference type="InterPro" id="IPR000792">
    <property type="entry name" value="Tscrpt_reg_LuxR_C"/>
</dbReference>
<feature type="domain" description="HTH luxR-type" evidence="4">
    <location>
        <begin position="70"/>
        <end position="138"/>
    </location>
</feature>
<protein>
    <recommendedName>
        <fullName evidence="4">HTH luxR-type domain-containing protein</fullName>
    </recommendedName>
</protein>
<evidence type="ECO:0000256" key="3">
    <source>
        <dbReference type="ARBA" id="ARBA00023163"/>
    </source>
</evidence>
<dbReference type="EMBL" id="PPEL01000131">
    <property type="protein sequence ID" value="PNV64253.1"/>
    <property type="molecule type" value="Genomic_DNA"/>
</dbReference>
<accession>A0A2K2U1R2</accession>
<dbReference type="InterPro" id="IPR016032">
    <property type="entry name" value="Sig_transdc_resp-reg_C-effctor"/>
</dbReference>
<dbReference type="GO" id="GO:0006355">
    <property type="term" value="P:regulation of DNA-templated transcription"/>
    <property type="evidence" value="ECO:0007669"/>
    <property type="project" value="InterPro"/>
</dbReference>
<gene>
    <name evidence="5" type="ORF">C2L80_12970</name>
</gene>
<dbReference type="PANTHER" id="PTHR44688:SF16">
    <property type="entry name" value="DNA-BINDING TRANSCRIPTIONAL ACTIVATOR DEVR_DOSR"/>
    <property type="match status" value="1"/>
</dbReference>
<evidence type="ECO:0000313" key="6">
    <source>
        <dbReference type="Proteomes" id="UP000236488"/>
    </source>
</evidence>
<reference evidence="5 6" key="1">
    <citation type="journal article" date="2018" name="Int. J. Syst. Evol. Microbiol.">
        <title>Rubneribacter badeniensis gen. nov., sp. nov. and Enteroscipio rubneri gen. nov., sp. nov., new members of the Eggerthellaceae isolated from human faeces.</title>
        <authorList>
            <person name="Danylec N."/>
            <person name="Gobl A."/>
            <person name="Stoll D.A."/>
            <person name="Hetzer B."/>
            <person name="Kulling S.E."/>
            <person name="Huch M."/>
        </authorList>
    </citation>
    <scope>NUCLEOTIDE SEQUENCE [LARGE SCALE GENOMIC DNA]</scope>
    <source>
        <strain evidence="5 6">ResAG-85</strain>
    </source>
</reference>
<proteinExistence type="predicted"/>
<dbReference type="GO" id="GO:0003677">
    <property type="term" value="F:DNA binding"/>
    <property type="evidence" value="ECO:0007669"/>
    <property type="project" value="UniProtKB-KW"/>
</dbReference>
<keyword evidence="6" id="KW-1185">Reference proteome</keyword>
<dbReference type="CDD" id="cd06170">
    <property type="entry name" value="LuxR_C_like"/>
    <property type="match status" value="1"/>
</dbReference>
<dbReference type="Proteomes" id="UP000236488">
    <property type="component" value="Unassembled WGS sequence"/>
</dbReference>
<dbReference type="SMART" id="SM00421">
    <property type="entry name" value="HTH_LUXR"/>
    <property type="match status" value="1"/>
</dbReference>
<evidence type="ECO:0000259" key="4">
    <source>
        <dbReference type="PROSITE" id="PS50043"/>
    </source>
</evidence>
<comment type="caution">
    <text evidence="5">The sequence shown here is derived from an EMBL/GenBank/DDBJ whole genome shotgun (WGS) entry which is preliminary data.</text>
</comment>
<evidence type="ECO:0000313" key="5">
    <source>
        <dbReference type="EMBL" id="PNV64253.1"/>
    </source>
</evidence>
<dbReference type="SUPFAM" id="SSF46894">
    <property type="entry name" value="C-terminal effector domain of the bipartite response regulators"/>
    <property type="match status" value="1"/>
</dbReference>
<dbReference type="PROSITE" id="PS50043">
    <property type="entry name" value="HTH_LUXR_2"/>
    <property type="match status" value="1"/>
</dbReference>
<dbReference type="Gene3D" id="1.10.10.10">
    <property type="entry name" value="Winged helix-like DNA-binding domain superfamily/Winged helix DNA-binding domain"/>
    <property type="match status" value="1"/>
</dbReference>
<evidence type="ECO:0000256" key="1">
    <source>
        <dbReference type="ARBA" id="ARBA00023015"/>
    </source>
</evidence>
<keyword evidence="3" id="KW-0804">Transcription</keyword>
<dbReference type="PANTHER" id="PTHR44688">
    <property type="entry name" value="DNA-BINDING TRANSCRIPTIONAL ACTIVATOR DEVR_DOSR"/>
    <property type="match status" value="1"/>
</dbReference>
<dbReference type="InterPro" id="IPR036388">
    <property type="entry name" value="WH-like_DNA-bd_sf"/>
</dbReference>
<keyword evidence="2" id="KW-0238">DNA-binding</keyword>